<gene>
    <name evidence="1" type="ORF">MUN82_04415</name>
</gene>
<dbReference type="Proteomes" id="UP000829925">
    <property type="component" value="Chromosome"/>
</dbReference>
<evidence type="ECO:0000313" key="1">
    <source>
        <dbReference type="EMBL" id="UOR06341.1"/>
    </source>
</evidence>
<proteinExistence type="predicted"/>
<accession>A0A8T9SY81</accession>
<name>A0A8T9SY81_9BACT</name>
<dbReference type="EMBL" id="CP095053">
    <property type="protein sequence ID" value="UOR06341.1"/>
    <property type="molecule type" value="Genomic_DNA"/>
</dbReference>
<evidence type="ECO:0000313" key="2">
    <source>
        <dbReference type="Proteomes" id="UP000829925"/>
    </source>
</evidence>
<dbReference type="KEGG" id="haei:MUN82_04415"/>
<sequence length="53" mass="5935">MSHRAHVRQMKVARMACCCKLSELLPLVRQLHEQSRAAYQASQNGGQSRPEAA</sequence>
<keyword evidence="2" id="KW-1185">Reference proteome</keyword>
<dbReference type="RefSeq" id="WP_245095301.1">
    <property type="nucleotide sequence ID" value="NZ_CP095053.1"/>
</dbReference>
<protein>
    <submittedName>
        <fullName evidence="1">Uncharacterized protein</fullName>
    </submittedName>
</protein>
<organism evidence="1 2">
    <name type="scientific">Hymenobacter aerilatus</name>
    <dbReference type="NCBI Taxonomy" id="2932251"/>
    <lineage>
        <taxon>Bacteria</taxon>
        <taxon>Pseudomonadati</taxon>
        <taxon>Bacteroidota</taxon>
        <taxon>Cytophagia</taxon>
        <taxon>Cytophagales</taxon>
        <taxon>Hymenobacteraceae</taxon>
        <taxon>Hymenobacter</taxon>
    </lineage>
</organism>
<dbReference type="AlphaFoldDB" id="A0A8T9SY81"/>
<reference evidence="1 2" key="1">
    <citation type="submission" date="2022-04" db="EMBL/GenBank/DDBJ databases">
        <title>Hymenobacter sp. isolated from the air.</title>
        <authorList>
            <person name="Won M."/>
            <person name="Lee C.-M."/>
            <person name="Woen H.-Y."/>
            <person name="Kwon S.-W."/>
        </authorList>
    </citation>
    <scope>NUCLEOTIDE SEQUENCE [LARGE SCALE GENOMIC DNA]</scope>
    <source>
        <strain evidence="2">5413 J-13</strain>
    </source>
</reference>